<reference evidence="1" key="2">
    <citation type="submission" date="2006-01" db="EMBL/GenBank/DDBJ databases">
        <authorList>
            <person name="Genoscope"/>
        </authorList>
    </citation>
    <scope>NUCLEOTIDE SEQUENCE</scope>
</reference>
<proteinExistence type="predicted"/>
<accession>Q1Q031</accession>
<gene>
    <name evidence="2" type="ORF">KsCSTR_05440</name>
    <name evidence="1" type="ORF">kustd1952</name>
</gene>
<reference evidence="1" key="1">
    <citation type="journal article" date="2006" name="Nature">
        <title>Deciphering the evolution and metabolism of an anammox bacterium from a community genome.</title>
        <authorList>
            <person name="Strous M."/>
            <person name="Pelletier E."/>
            <person name="Mangenot S."/>
            <person name="Rattei T."/>
            <person name="Lehner A."/>
            <person name="Taylor M.W."/>
            <person name="Horn M."/>
            <person name="Daims H."/>
            <person name="Bartol-Mavel D."/>
            <person name="Wincker P."/>
            <person name="Barbe V."/>
            <person name="Fonknechten N."/>
            <person name="Vallenet D."/>
            <person name="Segurens B."/>
            <person name="Schenowitz-Truong C."/>
            <person name="Medigue C."/>
            <person name="Collingro A."/>
            <person name="Snel B."/>
            <person name="Dutilh B.E."/>
            <person name="OpDenCamp H.J.M."/>
            <person name="vanDerDrift C."/>
            <person name="Cirpus I."/>
            <person name="vanDePas-Schoonen K.T."/>
            <person name="Harhangi H.R."/>
            <person name="vanNiftrik L."/>
            <person name="Schmid M."/>
            <person name="Keltjens J."/>
            <person name="vanDeVossenberg J."/>
            <person name="Kartal B."/>
            <person name="Meier H."/>
            <person name="Frishman D."/>
            <person name="Huynen M.A."/>
            <person name="Mewes H."/>
            <person name="Weissenbach J."/>
            <person name="Jetten M.S.M."/>
            <person name="Wagner M."/>
            <person name="LePaslier D."/>
        </authorList>
    </citation>
    <scope>NUCLEOTIDE SEQUENCE</scope>
</reference>
<name>Q1Q031_KUEST</name>
<dbReference type="AlphaFoldDB" id="Q1Q031"/>
<dbReference type="EMBL" id="CP049055">
    <property type="protein sequence ID" value="QII09923.1"/>
    <property type="molecule type" value="Genomic_DNA"/>
</dbReference>
<evidence type="ECO:0000313" key="2">
    <source>
        <dbReference type="EMBL" id="QII09923.1"/>
    </source>
</evidence>
<evidence type="ECO:0000313" key="1">
    <source>
        <dbReference type="EMBL" id="CAJ72697.1"/>
    </source>
</evidence>
<sequence length="52" mass="6085">MPHMLFCDIANINHNQQDYAENRKIFHLRDNNPLIPPLLRGTLKFSPLLRGT</sequence>
<protein>
    <submittedName>
        <fullName evidence="1">Uncharacterized protein</fullName>
    </submittedName>
</protein>
<reference evidence="2 3" key="3">
    <citation type="submission" date="2020-02" db="EMBL/GenBank/DDBJ databases">
        <title>Newly sequenced genome of strain CSTR1 showed variability in Candidatus Kuenenia stuttgartiensis genomes.</title>
        <authorList>
            <person name="Ding C."/>
            <person name="Adrian L."/>
        </authorList>
    </citation>
    <scope>NUCLEOTIDE SEQUENCE [LARGE SCALE GENOMIC DNA]</scope>
    <source>
        <strain evidence="2 3">CSTR1</strain>
    </source>
</reference>
<dbReference type="EMBL" id="CT573072">
    <property type="protein sequence ID" value="CAJ72697.1"/>
    <property type="molecule type" value="Genomic_DNA"/>
</dbReference>
<dbReference type="Proteomes" id="UP000501926">
    <property type="component" value="Chromosome"/>
</dbReference>
<organism evidence="1">
    <name type="scientific">Kuenenia stuttgartiensis</name>
    <dbReference type="NCBI Taxonomy" id="174633"/>
    <lineage>
        <taxon>Bacteria</taxon>
        <taxon>Pseudomonadati</taxon>
        <taxon>Planctomycetota</taxon>
        <taxon>Candidatus Brocadiia</taxon>
        <taxon>Candidatus Brocadiales</taxon>
        <taxon>Candidatus Brocadiaceae</taxon>
        <taxon>Candidatus Kuenenia</taxon>
    </lineage>
</organism>
<evidence type="ECO:0000313" key="3">
    <source>
        <dbReference type="Proteomes" id="UP000501926"/>
    </source>
</evidence>